<dbReference type="Proteomes" id="UP001056708">
    <property type="component" value="Chromosome"/>
</dbReference>
<protein>
    <submittedName>
        <fullName evidence="2">Phosphoribosyltransferase</fullName>
    </submittedName>
</protein>
<reference evidence="2" key="1">
    <citation type="submission" date="2022-06" db="EMBL/GenBank/DDBJ databases">
        <title>Genome sequence of Phormidium yuhuli AB48 isolated from an industrial photobioreactor environment.</title>
        <authorList>
            <person name="Qiu Y."/>
            <person name="Noonan A.J.C."/>
            <person name="Dofher K."/>
            <person name="Koch M."/>
            <person name="Kieft B."/>
            <person name="Lin X."/>
            <person name="Ziels R.M."/>
            <person name="Hallam S.J."/>
        </authorList>
    </citation>
    <scope>NUCLEOTIDE SEQUENCE</scope>
    <source>
        <strain evidence="2">AB48</strain>
    </source>
</reference>
<evidence type="ECO:0000313" key="2">
    <source>
        <dbReference type="EMBL" id="USR91800.1"/>
    </source>
</evidence>
<dbReference type="RefSeq" id="WP_252663829.1">
    <property type="nucleotide sequence ID" value="NZ_CP098611.1"/>
</dbReference>
<dbReference type="EMBL" id="CP098611">
    <property type="protein sequence ID" value="USR91800.1"/>
    <property type="molecule type" value="Genomic_DNA"/>
</dbReference>
<dbReference type="SUPFAM" id="SSF53271">
    <property type="entry name" value="PRTase-like"/>
    <property type="match status" value="1"/>
</dbReference>
<name>A0ABY5ARF3_9CYAN</name>
<dbReference type="InterPro" id="IPR000836">
    <property type="entry name" value="PRTase_dom"/>
</dbReference>
<evidence type="ECO:0000259" key="1">
    <source>
        <dbReference type="Pfam" id="PF00156"/>
    </source>
</evidence>
<organism evidence="2 3">
    <name type="scientific">Phormidium yuhuli AB48</name>
    <dbReference type="NCBI Taxonomy" id="2940671"/>
    <lineage>
        <taxon>Bacteria</taxon>
        <taxon>Bacillati</taxon>
        <taxon>Cyanobacteriota</taxon>
        <taxon>Cyanophyceae</taxon>
        <taxon>Oscillatoriophycideae</taxon>
        <taxon>Oscillatoriales</taxon>
        <taxon>Oscillatoriaceae</taxon>
        <taxon>Phormidium</taxon>
        <taxon>Phormidium yuhuli</taxon>
    </lineage>
</organism>
<dbReference type="CDD" id="cd06223">
    <property type="entry name" value="PRTases_typeI"/>
    <property type="match status" value="1"/>
</dbReference>
<accession>A0ABY5ARF3</accession>
<feature type="domain" description="Phosphoribosyltransferase" evidence="1">
    <location>
        <begin position="10"/>
        <end position="164"/>
    </location>
</feature>
<dbReference type="InterPro" id="IPR029057">
    <property type="entry name" value="PRTase-like"/>
</dbReference>
<keyword evidence="2" id="KW-0328">Glycosyltransferase</keyword>
<dbReference type="Gene3D" id="3.30.1310.20">
    <property type="entry name" value="PRTase-like"/>
    <property type="match status" value="1"/>
</dbReference>
<evidence type="ECO:0000313" key="3">
    <source>
        <dbReference type="Proteomes" id="UP001056708"/>
    </source>
</evidence>
<keyword evidence="2" id="KW-0808">Transferase</keyword>
<gene>
    <name evidence="2" type="ORF">NEA10_03480</name>
</gene>
<dbReference type="Gene3D" id="3.40.50.2020">
    <property type="match status" value="1"/>
</dbReference>
<proteinExistence type="predicted"/>
<sequence>MSTPIFRDRLDAGRHLAELLRAYDQRPEVLVLGLPRGGVPVAAVVAKVLQVELDICLVRKLGVPGNPELAMGAVGWGGQITRNPHVLESSRITPEAFAAVVAQERQELQRRERCYRCDRPPLQVRDRTVILIDDGVATGATMLAAIASLESQGPSQLIVAVPLASTLTVETLAERVDEVICAATPHPFRYLGLWYQEFAPTSDEEVCQLLEASSSSSDFASGLEFDS</sequence>
<dbReference type="GO" id="GO:0016757">
    <property type="term" value="F:glycosyltransferase activity"/>
    <property type="evidence" value="ECO:0007669"/>
    <property type="project" value="UniProtKB-KW"/>
</dbReference>
<keyword evidence="3" id="KW-1185">Reference proteome</keyword>
<dbReference type="Pfam" id="PF00156">
    <property type="entry name" value="Pribosyltran"/>
    <property type="match status" value="1"/>
</dbReference>